<dbReference type="InParanoid" id="W0RCX6"/>
<dbReference type="HOGENOM" id="CLU_084768_0_0_0"/>
<dbReference type="eggNOG" id="COG3794">
    <property type="taxonomic scope" value="Bacteria"/>
</dbReference>
<dbReference type="GO" id="GO:0030246">
    <property type="term" value="F:carbohydrate binding"/>
    <property type="evidence" value="ECO:0007669"/>
    <property type="project" value="InterPro"/>
</dbReference>
<keyword evidence="3" id="KW-1185">Reference proteome</keyword>
<dbReference type="SUPFAM" id="SSF49452">
    <property type="entry name" value="Starch-binding domain-like"/>
    <property type="match status" value="1"/>
</dbReference>
<protein>
    <recommendedName>
        <fullName evidence="4">Blue (Type 1) copper domain protein</fullName>
    </recommendedName>
</protein>
<dbReference type="AlphaFoldDB" id="W0RCX6"/>
<evidence type="ECO:0000313" key="3">
    <source>
        <dbReference type="Proteomes" id="UP000019151"/>
    </source>
</evidence>
<organism evidence="2 3">
    <name type="scientific">Gemmatirosa kalamazoonensis</name>
    <dbReference type="NCBI Taxonomy" id="861299"/>
    <lineage>
        <taxon>Bacteria</taxon>
        <taxon>Pseudomonadati</taxon>
        <taxon>Gemmatimonadota</taxon>
        <taxon>Gemmatimonadia</taxon>
        <taxon>Gemmatimonadales</taxon>
        <taxon>Gemmatimonadaceae</taxon>
        <taxon>Gemmatirosa</taxon>
    </lineage>
</organism>
<feature type="chain" id="PRO_5004794139" description="Blue (Type 1) copper domain protein" evidence="1">
    <location>
        <begin position="32"/>
        <end position="240"/>
    </location>
</feature>
<dbReference type="KEGG" id="gba:J421_1437"/>
<dbReference type="InterPro" id="IPR008972">
    <property type="entry name" value="Cupredoxin"/>
</dbReference>
<gene>
    <name evidence="2" type="ORF">J421_1437</name>
</gene>
<dbReference type="Proteomes" id="UP000019151">
    <property type="component" value="Chromosome"/>
</dbReference>
<feature type="signal peptide" evidence="1">
    <location>
        <begin position="1"/>
        <end position="31"/>
    </location>
</feature>
<dbReference type="SUPFAM" id="SSF49503">
    <property type="entry name" value="Cupredoxins"/>
    <property type="match status" value="1"/>
</dbReference>
<evidence type="ECO:0008006" key="4">
    <source>
        <dbReference type="Google" id="ProtNLM"/>
    </source>
</evidence>
<accession>W0RCX6</accession>
<dbReference type="STRING" id="861299.J421_1437"/>
<sequence length="240" mass="25819">MAGGARMALRSTLHALRSAFVFGIVASAAHAQDGIVAGTLHVVDRPGEATHDLGDAVVWLEAPRRVAFPASSSAALASGTIVMRGREFIPHVRVVRAGGSVAFPNDDPYSHNVFSNTTFGGFDLGLYRSGTSRSAPFERPGVYPIYCNIHHRMVSFVVAVPTPWATTPDDAGHFALRDVPPGTYVLHAWHERTGEVHQGIEVRADAPVAVQLTLDARAYIAAPHLNKFGLPYTATRADRY</sequence>
<proteinExistence type="predicted"/>
<dbReference type="Gene3D" id="2.60.40.420">
    <property type="entry name" value="Cupredoxins - blue copper proteins"/>
    <property type="match status" value="1"/>
</dbReference>
<dbReference type="InterPro" id="IPR013784">
    <property type="entry name" value="Carb-bd-like_fold"/>
</dbReference>
<evidence type="ECO:0000313" key="2">
    <source>
        <dbReference type="EMBL" id="AHG88974.1"/>
    </source>
</evidence>
<dbReference type="EMBL" id="CP007128">
    <property type="protein sequence ID" value="AHG88974.1"/>
    <property type="molecule type" value="Genomic_DNA"/>
</dbReference>
<keyword evidence="1" id="KW-0732">Signal</keyword>
<evidence type="ECO:0000256" key="1">
    <source>
        <dbReference type="SAM" id="SignalP"/>
    </source>
</evidence>
<reference evidence="2 3" key="1">
    <citation type="journal article" date="2014" name="Genome Announc.">
        <title>Genome Sequence and Methylome of Soil Bacterium Gemmatirosa kalamazoonensis KBS708T, a Member of the Rarely Cultivated Gemmatimonadetes Phylum.</title>
        <authorList>
            <person name="Debruyn J.M."/>
            <person name="Radosevich M."/>
            <person name="Wommack K.E."/>
            <person name="Polson S.W."/>
            <person name="Hauser L.J."/>
            <person name="Fawaz M.N."/>
            <person name="Korlach J."/>
            <person name="Tsai Y.C."/>
        </authorList>
    </citation>
    <scope>NUCLEOTIDE SEQUENCE [LARGE SCALE GENOMIC DNA]</scope>
    <source>
        <strain evidence="2 3">KBS708</strain>
    </source>
</reference>
<name>W0RCX6_9BACT</name>